<dbReference type="PANTHER" id="PTHR30250">
    <property type="entry name" value="PST FAMILY PREDICTED COLANIC ACID TRANSPORTER"/>
    <property type="match status" value="1"/>
</dbReference>
<feature type="transmembrane region" description="Helical" evidence="6">
    <location>
        <begin position="48"/>
        <end position="69"/>
    </location>
</feature>
<evidence type="ECO:0000256" key="4">
    <source>
        <dbReference type="ARBA" id="ARBA00022989"/>
    </source>
</evidence>
<keyword evidence="5 6" id="KW-0472">Membrane</keyword>
<keyword evidence="4 6" id="KW-1133">Transmembrane helix</keyword>
<feature type="transmembrane region" description="Helical" evidence="6">
    <location>
        <begin position="20"/>
        <end position="42"/>
    </location>
</feature>
<reference evidence="8" key="1">
    <citation type="journal article" date="2019" name="Int. J. Syst. Evol. Microbiol.">
        <title>The Global Catalogue of Microorganisms (GCM) 10K type strain sequencing project: providing services to taxonomists for standard genome sequencing and annotation.</title>
        <authorList>
            <consortium name="The Broad Institute Genomics Platform"/>
            <consortium name="The Broad Institute Genome Sequencing Center for Infectious Disease"/>
            <person name="Wu L."/>
            <person name="Ma J."/>
        </authorList>
    </citation>
    <scope>NUCLEOTIDE SEQUENCE [LARGE SCALE GENOMIC DNA]</scope>
    <source>
        <strain evidence="8">JCM 18459</strain>
    </source>
</reference>
<keyword evidence="2" id="KW-1003">Cell membrane</keyword>
<dbReference type="PANTHER" id="PTHR30250:SF11">
    <property type="entry name" value="O-ANTIGEN TRANSPORTER-RELATED"/>
    <property type="match status" value="1"/>
</dbReference>
<organism evidence="7 8">
    <name type="scientific">Nocardioides marinquilinus</name>
    <dbReference type="NCBI Taxonomy" id="1210400"/>
    <lineage>
        <taxon>Bacteria</taxon>
        <taxon>Bacillati</taxon>
        <taxon>Actinomycetota</taxon>
        <taxon>Actinomycetes</taxon>
        <taxon>Propionibacteriales</taxon>
        <taxon>Nocardioidaceae</taxon>
        <taxon>Nocardioides</taxon>
    </lineage>
</organism>
<evidence type="ECO:0000256" key="5">
    <source>
        <dbReference type="ARBA" id="ARBA00023136"/>
    </source>
</evidence>
<feature type="transmembrane region" description="Helical" evidence="6">
    <location>
        <begin position="310"/>
        <end position="332"/>
    </location>
</feature>
<dbReference type="Pfam" id="PF01554">
    <property type="entry name" value="MatE"/>
    <property type="match status" value="1"/>
</dbReference>
<feature type="transmembrane region" description="Helical" evidence="6">
    <location>
        <begin position="124"/>
        <end position="141"/>
    </location>
</feature>
<evidence type="ECO:0000256" key="3">
    <source>
        <dbReference type="ARBA" id="ARBA00022692"/>
    </source>
</evidence>
<dbReference type="InterPro" id="IPR002528">
    <property type="entry name" value="MATE_fam"/>
</dbReference>
<feature type="transmembrane region" description="Helical" evidence="6">
    <location>
        <begin position="192"/>
        <end position="213"/>
    </location>
</feature>
<evidence type="ECO:0000313" key="7">
    <source>
        <dbReference type="EMBL" id="GAA5141794.1"/>
    </source>
</evidence>
<feature type="transmembrane region" description="Helical" evidence="6">
    <location>
        <begin position="97"/>
        <end position="118"/>
    </location>
</feature>
<evidence type="ECO:0000256" key="2">
    <source>
        <dbReference type="ARBA" id="ARBA00022475"/>
    </source>
</evidence>
<dbReference type="InterPro" id="IPR050833">
    <property type="entry name" value="Poly_Biosynth_Transport"/>
</dbReference>
<dbReference type="Proteomes" id="UP001500221">
    <property type="component" value="Unassembled WGS sequence"/>
</dbReference>
<accession>A0ABP9P6X8</accession>
<protein>
    <recommendedName>
        <fullName evidence="9">Membrane protein involved in the export of O-antigen and teichoic acid</fullName>
    </recommendedName>
</protein>
<comment type="caution">
    <text evidence="7">The sequence shown here is derived from an EMBL/GenBank/DDBJ whole genome shotgun (WGS) entry which is preliminary data.</text>
</comment>
<evidence type="ECO:0000256" key="1">
    <source>
        <dbReference type="ARBA" id="ARBA00004651"/>
    </source>
</evidence>
<keyword evidence="3 6" id="KW-0812">Transmembrane</keyword>
<evidence type="ECO:0008006" key="9">
    <source>
        <dbReference type="Google" id="ProtNLM"/>
    </source>
</evidence>
<feature type="transmembrane region" description="Helical" evidence="6">
    <location>
        <begin position="276"/>
        <end position="298"/>
    </location>
</feature>
<feature type="transmembrane region" description="Helical" evidence="6">
    <location>
        <begin position="401"/>
        <end position="422"/>
    </location>
</feature>
<feature type="transmembrane region" description="Helical" evidence="6">
    <location>
        <begin position="344"/>
        <end position="367"/>
    </location>
</feature>
<evidence type="ECO:0000313" key="8">
    <source>
        <dbReference type="Proteomes" id="UP001500221"/>
    </source>
</evidence>
<feature type="transmembrane region" description="Helical" evidence="6">
    <location>
        <begin position="167"/>
        <end position="186"/>
    </location>
</feature>
<evidence type="ECO:0000256" key="6">
    <source>
        <dbReference type="SAM" id="Phobius"/>
    </source>
</evidence>
<name>A0ABP9P6X8_9ACTN</name>
<gene>
    <name evidence="7" type="ORF">GCM10023340_04100</name>
</gene>
<proteinExistence type="predicted"/>
<sequence>MVAQHSHRAPSSSLSDSARWFAGSYAVAILGYLGVIAAAGRLLGPADLGAFLVVVTATGLVGQAGLVGVHRSGLREVARLGPDDRDELARLRDGATAVNVIVLPAASLLTAVVCWLLRGARATWPELLLAALAGSLVHLSAQQKLCGACLRGFGHTRLAALIEGRSGGALVAALQAVLVLAVWVAAPGWGLTGALAAVALGYLLPLPLAYAVLRRRWGRMRVSRTLVADLRGVVRRDWRFAVSQAGGFANASIDLWLCAALLGVTASSHFGAAQRLAQLVLLPSAALGTVVSPAVARLSARHDPQRLESLVRTVTTLALVGSVLLALPLVVLPHQVLRLVTGPGFATAAAVLVLLTLGYVANAVSGLSGITLSMTHHEGSAAAVQWGGVVLRAAVCTVSAWAWGVVGLAAASAASTLVVYAAMWAQARRHLGVLTHVTLRPRPGLLARTAA</sequence>
<comment type="subcellular location">
    <subcellularLocation>
        <location evidence="1">Cell membrane</location>
        <topology evidence="1">Multi-pass membrane protein</topology>
    </subcellularLocation>
</comment>
<dbReference type="EMBL" id="BAABKG010000001">
    <property type="protein sequence ID" value="GAA5141794.1"/>
    <property type="molecule type" value="Genomic_DNA"/>
</dbReference>
<keyword evidence="8" id="KW-1185">Reference proteome</keyword>